<dbReference type="Proteomes" id="UP000054630">
    <property type="component" value="Unassembled WGS sequence"/>
</dbReference>
<accession>A0A0V0SCB8</accession>
<evidence type="ECO:0000313" key="2">
    <source>
        <dbReference type="Proteomes" id="UP000054630"/>
    </source>
</evidence>
<reference evidence="1 2" key="1">
    <citation type="submission" date="2015-01" db="EMBL/GenBank/DDBJ databases">
        <title>Evolution of Trichinella species and genotypes.</title>
        <authorList>
            <person name="Korhonen P.K."/>
            <person name="Edoardo P."/>
            <person name="Giuseppe L.R."/>
            <person name="Gasser R.B."/>
        </authorList>
    </citation>
    <scope>NUCLEOTIDE SEQUENCE [LARGE SCALE GENOMIC DNA]</scope>
    <source>
        <strain evidence="1">ISS37</strain>
    </source>
</reference>
<evidence type="ECO:0000313" key="1">
    <source>
        <dbReference type="EMBL" id="KRX24337.1"/>
    </source>
</evidence>
<gene>
    <name evidence="1" type="ORF">T07_900</name>
</gene>
<sequence>MKGTYQINGRACNLEFLVVAMKNERWKNGVVAVVLGQPSRGPASKGIEFGLQSAMASTVVGGSDEKRRLLSTVKKPLNTYLPSRLIKQRP</sequence>
<comment type="caution">
    <text evidence="1">The sequence shown here is derived from an EMBL/GenBank/DDBJ whole genome shotgun (WGS) entry which is preliminary data.</text>
</comment>
<keyword evidence="2" id="KW-1185">Reference proteome</keyword>
<dbReference type="EMBL" id="JYDL01000018">
    <property type="protein sequence ID" value="KRX24337.1"/>
    <property type="molecule type" value="Genomic_DNA"/>
</dbReference>
<name>A0A0V0SCB8_9BILA</name>
<protein>
    <submittedName>
        <fullName evidence="1">Uncharacterized protein</fullName>
    </submittedName>
</protein>
<proteinExistence type="predicted"/>
<dbReference type="OrthoDB" id="5920088at2759"/>
<dbReference type="AlphaFoldDB" id="A0A0V0SCB8"/>
<organism evidence="1 2">
    <name type="scientific">Trichinella nelsoni</name>
    <dbReference type="NCBI Taxonomy" id="6336"/>
    <lineage>
        <taxon>Eukaryota</taxon>
        <taxon>Metazoa</taxon>
        <taxon>Ecdysozoa</taxon>
        <taxon>Nematoda</taxon>
        <taxon>Enoplea</taxon>
        <taxon>Dorylaimia</taxon>
        <taxon>Trichinellida</taxon>
        <taxon>Trichinellidae</taxon>
        <taxon>Trichinella</taxon>
    </lineage>
</organism>